<reference evidence="2" key="1">
    <citation type="journal article" date="2023" name="Front. Plant Sci.">
        <title>Chromosomal-level genome assembly of Melastoma candidum provides insights into trichome evolution.</title>
        <authorList>
            <person name="Zhong Y."/>
            <person name="Wu W."/>
            <person name="Sun C."/>
            <person name="Zou P."/>
            <person name="Liu Y."/>
            <person name="Dai S."/>
            <person name="Zhou R."/>
        </authorList>
    </citation>
    <scope>NUCLEOTIDE SEQUENCE [LARGE SCALE GENOMIC DNA]</scope>
</reference>
<keyword evidence="2" id="KW-1185">Reference proteome</keyword>
<proteinExistence type="predicted"/>
<name>A0ACB9RJX0_9MYRT</name>
<gene>
    <name evidence="1" type="ORF">MLD38_005499</name>
</gene>
<sequence>MVGRLGLLVAASLAAFAVRQFNARTSRQKSGSDRRLENGGKRRRSIGGSREREGNQEEEEEEEAVKLISGVIRTLSSNNVPGFEDEDILPEFEEFLSRGVDFPLPDDWGEDKVYQIEMASNAGQLERLRKLVKELEEREMKLEGELLEYYGLKEQDSDVVELQRQLKIKTVEIDMLNVTINLLQAERKKLREEVAKGFTVRKELDAARNKIKELQNQIQQQANQTRGHLLLLNQQESSLQVKEEEALKRDAEVERKLKPRLATLSSMTESEMAASVKEEVNKLRHTNEDLLKQVEGLQMNMFSEVEELVYLQRVNACLRFELRNYQTPPGKTSARDLSKSLSPRSQEKAKQLILEYAGSERGQGDTDAESNFSLPSSPGSEDFDNASIDSSTSRYSSMSKKPGLLQKLKKWGRSKDDLSEFTSPSRSSKGSPGRNSVSVRPRGPLESLMMRNTSDSLAITTFGSAEVDSLEMPSTPQLKALGDPGGSVVSSFQLMSKSVEGVLDEKYPAYKDRHKLALEREKQIKQRAEKARAERFRTGSSECWIST</sequence>
<protein>
    <submittedName>
        <fullName evidence="1">Uncharacterized protein</fullName>
    </submittedName>
</protein>
<dbReference type="Proteomes" id="UP001057402">
    <property type="component" value="Chromosome 3"/>
</dbReference>
<evidence type="ECO:0000313" key="1">
    <source>
        <dbReference type="EMBL" id="KAI4379169.1"/>
    </source>
</evidence>
<accession>A0ACB9RJX0</accession>
<evidence type="ECO:0000313" key="2">
    <source>
        <dbReference type="Proteomes" id="UP001057402"/>
    </source>
</evidence>
<comment type="caution">
    <text evidence="1">The sequence shown here is derived from an EMBL/GenBank/DDBJ whole genome shotgun (WGS) entry which is preliminary data.</text>
</comment>
<organism evidence="1 2">
    <name type="scientific">Melastoma candidum</name>
    <dbReference type="NCBI Taxonomy" id="119954"/>
    <lineage>
        <taxon>Eukaryota</taxon>
        <taxon>Viridiplantae</taxon>
        <taxon>Streptophyta</taxon>
        <taxon>Embryophyta</taxon>
        <taxon>Tracheophyta</taxon>
        <taxon>Spermatophyta</taxon>
        <taxon>Magnoliopsida</taxon>
        <taxon>eudicotyledons</taxon>
        <taxon>Gunneridae</taxon>
        <taxon>Pentapetalae</taxon>
        <taxon>rosids</taxon>
        <taxon>malvids</taxon>
        <taxon>Myrtales</taxon>
        <taxon>Melastomataceae</taxon>
        <taxon>Melastomatoideae</taxon>
        <taxon>Melastomateae</taxon>
        <taxon>Melastoma</taxon>
    </lineage>
</organism>
<dbReference type="EMBL" id="CM042882">
    <property type="protein sequence ID" value="KAI4379169.1"/>
    <property type="molecule type" value="Genomic_DNA"/>
</dbReference>